<dbReference type="SUPFAM" id="SSF102114">
    <property type="entry name" value="Radical SAM enzymes"/>
    <property type="match status" value="1"/>
</dbReference>
<dbReference type="PANTHER" id="PTHR43787:SF11">
    <property type="entry name" value="UPF0026 PROTEIN SLR1464"/>
    <property type="match status" value="1"/>
</dbReference>
<evidence type="ECO:0000256" key="4">
    <source>
        <dbReference type="ARBA" id="ARBA00022723"/>
    </source>
</evidence>
<gene>
    <name evidence="7" type="ORF">S03H2_06322</name>
</gene>
<dbReference type="InterPro" id="IPR013785">
    <property type="entry name" value="Aldolase_TIM"/>
</dbReference>
<dbReference type="Gene3D" id="3.20.20.70">
    <property type="entry name" value="Aldolase class I"/>
    <property type="match status" value="1"/>
</dbReference>
<feature type="non-terminal residue" evidence="7">
    <location>
        <position position="178"/>
    </location>
</feature>
<dbReference type="PANTHER" id="PTHR43787">
    <property type="entry name" value="FEMO COFACTOR BIOSYNTHESIS PROTEIN NIFB-RELATED"/>
    <property type="match status" value="1"/>
</dbReference>
<keyword evidence="4" id="KW-0479">Metal-binding</keyword>
<dbReference type="InterPro" id="IPR058240">
    <property type="entry name" value="rSAM_sf"/>
</dbReference>
<organism evidence="7">
    <name type="scientific">marine sediment metagenome</name>
    <dbReference type="NCBI Taxonomy" id="412755"/>
    <lineage>
        <taxon>unclassified sequences</taxon>
        <taxon>metagenomes</taxon>
        <taxon>ecological metagenomes</taxon>
    </lineage>
</organism>
<evidence type="ECO:0000256" key="2">
    <source>
        <dbReference type="ARBA" id="ARBA00022485"/>
    </source>
</evidence>
<dbReference type="GO" id="GO:0003824">
    <property type="term" value="F:catalytic activity"/>
    <property type="evidence" value="ECO:0007669"/>
    <property type="project" value="InterPro"/>
</dbReference>
<comment type="caution">
    <text evidence="7">The sequence shown here is derived from an EMBL/GenBank/DDBJ whole genome shotgun (WGS) entry which is preliminary data.</text>
</comment>
<dbReference type="AlphaFoldDB" id="X1FDY9"/>
<keyword evidence="6" id="KW-0411">Iron-sulfur</keyword>
<dbReference type="EMBL" id="BARU01002749">
    <property type="protein sequence ID" value="GAH30755.1"/>
    <property type="molecule type" value="Genomic_DNA"/>
</dbReference>
<evidence type="ECO:0000256" key="5">
    <source>
        <dbReference type="ARBA" id="ARBA00023004"/>
    </source>
</evidence>
<evidence type="ECO:0000256" key="6">
    <source>
        <dbReference type="ARBA" id="ARBA00023014"/>
    </source>
</evidence>
<keyword evidence="5" id="KW-0408">Iron</keyword>
<proteinExistence type="predicted"/>
<evidence type="ECO:0000256" key="3">
    <source>
        <dbReference type="ARBA" id="ARBA00022691"/>
    </source>
</evidence>
<name>X1FDY9_9ZZZZ</name>
<comment type="cofactor">
    <cofactor evidence="1">
        <name>[4Fe-4S] cluster</name>
        <dbReference type="ChEBI" id="CHEBI:49883"/>
    </cofactor>
</comment>
<sequence length="178" mass="20539">MPRQYTYGPFGSRRLGLSLGVDILPKNKLCTYNCVYCEIGPTKKVFSPKYRINAPPSSNFRKELKDILKYVPHLNSITFGYNGEPTLNENLLDFYTITLDVRRDLKWTNEPPITTLFTNSSTLHSDEIRERVKHFDLVLAKLDAATENDFTNTNRPHKESPDVNTIVESLIKLRKDMQ</sequence>
<dbReference type="GO" id="GO:0051539">
    <property type="term" value="F:4 iron, 4 sulfur cluster binding"/>
    <property type="evidence" value="ECO:0007669"/>
    <property type="project" value="UniProtKB-KW"/>
</dbReference>
<accession>X1FDY9</accession>
<protein>
    <recommendedName>
        <fullName evidence="8">Radical SAM core domain-containing protein</fullName>
    </recommendedName>
</protein>
<dbReference type="GO" id="GO:0046872">
    <property type="term" value="F:metal ion binding"/>
    <property type="evidence" value="ECO:0007669"/>
    <property type="project" value="UniProtKB-KW"/>
</dbReference>
<dbReference type="InterPro" id="IPR007197">
    <property type="entry name" value="rSAM"/>
</dbReference>
<dbReference type="SFLD" id="SFLDS00029">
    <property type="entry name" value="Radical_SAM"/>
    <property type="match status" value="1"/>
</dbReference>
<evidence type="ECO:0000313" key="7">
    <source>
        <dbReference type="EMBL" id="GAH30755.1"/>
    </source>
</evidence>
<evidence type="ECO:0000256" key="1">
    <source>
        <dbReference type="ARBA" id="ARBA00001966"/>
    </source>
</evidence>
<reference evidence="7" key="1">
    <citation type="journal article" date="2014" name="Front. Microbiol.">
        <title>High frequency of phylogenetically diverse reductive dehalogenase-homologous genes in deep subseafloor sedimentary metagenomes.</title>
        <authorList>
            <person name="Kawai M."/>
            <person name="Futagami T."/>
            <person name="Toyoda A."/>
            <person name="Takaki Y."/>
            <person name="Nishi S."/>
            <person name="Hori S."/>
            <person name="Arai W."/>
            <person name="Tsubouchi T."/>
            <person name="Morono Y."/>
            <person name="Uchiyama I."/>
            <person name="Ito T."/>
            <person name="Fujiyama A."/>
            <person name="Inagaki F."/>
            <person name="Takami H."/>
        </authorList>
    </citation>
    <scope>NUCLEOTIDE SEQUENCE</scope>
    <source>
        <strain evidence="7">Expedition CK06-06</strain>
    </source>
</reference>
<evidence type="ECO:0008006" key="8">
    <source>
        <dbReference type="Google" id="ProtNLM"/>
    </source>
</evidence>
<keyword evidence="2" id="KW-0004">4Fe-4S</keyword>
<keyword evidence="3" id="KW-0949">S-adenosyl-L-methionine</keyword>